<dbReference type="RefSeq" id="WP_211333262.1">
    <property type="nucleotide sequence ID" value="NZ_RBXT01000001.1"/>
</dbReference>
<name>A0A495XX64_9MICO</name>
<evidence type="ECO:0000256" key="2">
    <source>
        <dbReference type="SAM" id="SignalP"/>
    </source>
</evidence>
<evidence type="ECO:0000256" key="1">
    <source>
        <dbReference type="SAM" id="MobiDB-lite"/>
    </source>
</evidence>
<protein>
    <recommendedName>
        <fullName evidence="5">EfeO-type cupredoxin-like domain-containing protein</fullName>
    </recommendedName>
</protein>
<reference evidence="3 4" key="1">
    <citation type="submission" date="2018-10" db="EMBL/GenBank/DDBJ databases">
        <title>Sequencing the genomes of 1000 actinobacteria strains.</title>
        <authorList>
            <person name="Klenk H.-P."/>
        </authorList>
    </citation>
    <scope>NUCLEOTIDE SEQUENCE [LARGE SCALE GENOMIC DNA]</scope>
    <source>
        <strain evidence="3 4">DSM 44267</strain>
    </source>
</reference>
<sequence>MRRHPRPTRAALVPVALAALTVLSACSSSDAGQPAPGAAQPGASSSVAGATGGSGTWQVSGPVSGPVSGQVRRLEVSITGTTVTPAPAQVDLAVGETLELVVTSDHDDELHAHGFEAEAQLKAGAPTTLRLTGAEPGVYEVETHEPALLLLNVAVR</sequence>
<gene>
    <name evidence="3" type="ORF">DFJ68_0736</name>
</gene>
<keyword evidence="2" id="KW-0732">Signal</keyword>
<evidence type="ECO:0000313" key="4">
    <source>
        <dbReference type="Proteomes" id="UP000278440"/>
    </source>
</evidence>
<comment type="caution">
    <text evidence="3">The sequence shown here is derived from an EMBL/GenBank/DDBJ whole genome shotgun (WGS) entry which is preliminary data.</text>
</comment>
<evidence type="ECO:0008006" key="5">
    <source>
        <dbReference type="Google" id="ProtNLM"/>
    </source>
</evidence>
<dbReference type="AlphaFoldDB" id="A0A495XX64"/>
<dbReference type="SUPFAM" id="SSF49503">
    <property type="entry name" value="Cupredoxins"/>
    <property type="match status" value="1"/>
</dbReference>
<dbReference type="Gene3D" id="2.60.40.420">
    <property type="entry name" value="Cupredoxins - blue copper proteins"/>
    <property type="match status" value="1"/>
</dbReference>
<organism evidence="3 4">
    <name type="scientific">Terracoccus luteus</name>
    <dbReference type="NCBI Taxonomy" id="53356"/>
    <lineage>
        <taxon>Bacteria</taxon>
        <taxon>Bacillati</taxon>
        <taxon>Actinomycetota</taxon>
        <taxon>Actinomycetes</taxon>
        <taxon>Micrococcales</taxon>
        <taxon>Intrasporangiaceae</taxon>
        <taxon>Terracoccus</taxon>
    </lineage>
</organism>
<evidence type="ECO:0000313" key="3">
    <source>
        <dbReference type="EMBL" id="RKT77316.1"/>
    </source>
</evidence>
<feature type="chain" id="PRO_5019735631" description="EfeO-type cupredoxin-like domain-containing protein" evidence="2">
    <location>
        <begin position="32"/>
        <end position="156"/>
    </location>
</feature>
<feature type="compositionally biased region" description="Low complexity" evidence="1">
    <location>
        <begin position="28"/>
        <end position="49"/>
    </location>
</feature>
<accession>A0A495XX64</accession>
<dbReference type="PROSITE" id="PS51257">
    <property type="entry name" value="PROKAR_LIPOPROTEIN"/>
    <property type="match status" value="1"/>
</dbReference>
<keyword evidence="4" id="KW-1185">Reference proteome</keyword>
<dbReference type="Proteomes" id="UP000278440">
    <property type="component" value="Unassembled WGS sequence"/>
</dbReference>
<feature type="region of interest" description="Disordered" evidence="1">
    <location>
        <begin position="28"/>
        <end position="68"/>
    </location>
</feature>
<proteinExistence type="predicted"/>
<dbReference type="EMBL" id="RBXT01000001">
    <property type="protein sequence ID" value="RKT77316.1"/>
    <property type="molecule type" value="Genomic_DNA"/>
</dbReference>
<feature type="signal peptide" evidence="2">
    <location>
        <begin position="1"/>
        <end position="31"/>
    </location>
</feature>
<dbReference type="InterPro" id="IPR008972">
    <property type="entry name" value="Cupredoxin"/>
</dbReference>